<dbReference type="OrthoDB" id="9758052at2"/>
<proteinExistence type="predicted"/>
<dbReference type="Pfam" id="PF21073">
    <property type="entry name" value="GDH_HM1"/>
    <property type="match status" value="1"/>
</dbReference>
<evidence type="ECO:0000313" key="7">
    <source>
        <dbReference type="EMBL" id="TDR17546.1"/>
    </source>
</evidence>
<feature type="domain" description="NAD-glutamate dehydrogenase catalytic" evidence="2">
    <location>
        <begin position="756"/>
        <end position="1249"/>
    </location>
</feature>
<dbReference type="Pfam" id="PF21076">
    <property type="entry name" value="GDH_ACT2"/>
    <property type="match status" value="1"/>
</dbReference>
<dbReference type="InterPro" id="IPR048381">
    <property type="entry name" value="GDH_C"/>
</dbReference>
<protein>
    <submittedName>
        <fullName evidence="7">Glutamate dehydrogenase (NAD)</fullName>
    </submittedName>
</protein>
<dbReference type="SUPFAM" id="SSF51735">
    <property type="entry name" value="NAD(P)-binding Rossmann-fold domains"/>
    <property type="match status" value="1"/>
</dbReference>
<evidence type="ECO:0000259" key="3">
    <source>
        <dbReference type="Pfam" id="PF21074"/>
    </source>
</evidence>
<dbReference type="InterPro" id="IPR028971">
    <property type="entry name" value="NAD-GDH_cat"/>
</dbReference>
<dbReference type="EMBL" id="SNZB01000006">
    <property type="protein sequence ID" value="TDR17546.1"/>
    <property type="molecule type" value="Genomic_DNA"/>
</dbReference>
<dbReference type="InterPro" id="IPR007780">
    <property type="entry name" value="NAD_Glu_DH_bac"/>
</dbReference>
<dbReference type="InterPro" id="IPR049062">
    <property type="entry name" value="NAD_Glu_DH_ACT2"/>
</dbReference>
<dbReference type="Pfam" id="PF05088">
    <property type="entry name" value="Bac_GDH_CD"/>
    <property type="match status" value="1"/>
</dbReference>
<name>A0A4R6XE00_9GAMM</name>
<dbReference type="GO" id="GO:0006538">
    <property type="term" value="P:L-glutamate catabolic process"/>
    <property type="evidence" value="ECO:0007669"/>
    <property type="project" value="InterPro"/>
</dbReference>
<keyword evidence="1" id="KW-0560">Oxidoreductase</keyword>
<dbReference type="InterPro" id="IPR024727">
    <property type="entry name" value="NAD_Glu_DH_N_ACT1"/>
</dbReference>
<dbReference type="Pfam" id="PF21078">
    <property type="entry name" value="GDH_HM3"/>
    <property type="match status" value="1"/>
</dbReference>
<feature type="domain" description="NAD-specific glutamate dehydrogenase C-terminal" evidence="3">
    <location>
        <begin position="1295"/>
        <end position="1631"/>
    </location>
</feature>
<dbReference type="PIRSF" id="PIRSF036761">
    <property type="entry name" value="GDH_Mll4104"/>
    <property type="match status" value="1"/>
</dbReference>
<dbReference type="GO" id="GO:0004352">
    <property type="term" value="F:glutamate dehydrogenase (NAD+) activity"/>
    <property type="evidence" value="ECO:0007669"/>
    <property type="project" value="InterPro"/>
</dbReference>
<evidence type="ECO:0000259" key="6">
    <source>
        <dbReference type="Pfam" id="PF21077"/>
    </source>
</evidence>
<dbReference type="Pfam" id="PF21074">
    <property type="entry name" value="GDH_C"/>
    <property type="match status" value="1"/>
</dbReference>
<sequence length="1638" mass="186121">MQSLLTAEHKKFIKKFSKHINQCNAPFSDSIKQLGKQLFTHMSMDEIKSHELNYWYQTISDMIKSMSVRRLKNPIIEVNQSEVDSSVSQIFLVNDNIPFLVDSATMACAEFGLTVKLISHPIIEIKGEDNQRVLIDKSQKGETEAKSLIYIEVKRLESKKEAQALQNYLDQVFSQIRQAVNDWQPMLDAINQAKQAIGVLDNEKVRSEQQAFIDWLVEDNFTFLGYRKYNRKKDQLMADAKSGLGLLSSQLDADGNDASQLSVDSYQIKKQSDLVVITKVNVISKIHRKGNLDYIGLLETNNKGEVIAEHRFIGLFTSVASNTNALKIPYINSKIKVLIRQFGFDSQSHSGKMLMHIINTMPRDEVLQSNTKELFHAVYQSLVIQEKITTQVTARRDKFNRFCSFMVYVPRDLFNTNTRHKIQSLLASSVGGVEVEYAVAIDDSHYARLYVVIRDITQFNETILENIKTDVIDIVTTWEDKLAAALKERLGQEESLRMMDKFKGSFPVAYTEDVSPWVASYDVENADKVQNENDIEMSLYEPRIKRQGDFRFKVFRFHNTIPLSEVLPDLENLGLHVVSERPYELKINSGQSIWIQDFDLNLASGKGLELDLVKTRFHEAFGQVVNGELESDPLNKLIILGGLTWRQINFLRGVVKYLLQTGLPYSKDYIEKAMIQHPHISRWLVELFTIKFSPKLDHVDTKEVRAYLDKFSEKFSIQCNHLNVELTQYQQDCVDKYIRSRKFARDTMADKVVKVITALLDTVKSQDEDRIIRYVVDTINAMLRTNFYQTEANGDFKPAISMKFNSSELSFLPKPVPFREIFVYSPRVEAIHLRMGKVARGGLRWSDRYEDFRTEVLGLMKAQNVKNAIIVPVGSKGGFVVKNLPNGSRDEVMAEVVSCYKIFIGSMLDITDNIKGKRIVAPKNVVRHDEDDPYLVVAADKGTATFSDIANGISEARGFWLGDAFASGGSAGYDHKGMGITARGAWESVKRHFRELGVDCQTEDFSVVGIGDMMGDVFGNGMLLSKHICLKAAFNHMHIFLDPKPDSASSWKERNRLFKLPRSSWEDYDASLISKGGGVYARSDKSIPISPEVKAWLKVKEDELAPQELINRLLLSEVDLIWNGGIGTYVKASNESHSDAGDSANNALRVDGKQLKCKVFGEGGNLGMTQEGRIEFANNGGKVNTDFIDNSAGVDCSDHEVNIKILLKAMMEDDLYDMQSRNKLLASMTDDVSELVLKNNYMQTQTLSFMSHLSANRVGAKAHLIRSLEAKGLLDRDIEFLPNDAELERRRKSKEGLTRPELCVLLSYSKLDLYDQVIGSNVLDDPWLRRLMINYFPEKLQQVDDKYLDNHRLKREIIGTILTSQIIDRMGATFVMRMQEDTGADVGAICQAFYIVTELFNLNDLWHGIESQDGKVEFEKQIEAFVAIWKFVRQTIRWVLNNLGHNLDIAKHVNDLSKGVSQFRKDFAKYISDTDRVSMERVINALSKQKFAKNLAHDIAALPYLSAALDVVMVANEQGVTVKKAADMYFPLGKMLNLIWLQNMIEKLKVSNQWHVHARGGLRDDLSDYHAQLTSSLLKRYGKKQDSEKSLTQWNQEFGQKVKNVKDMMSSIKVEKQIDYPTIMVAINTLSHLVAATK</sequence>
<keyword evidence="8" id="KW-1185">Reference proteome</keyword>
<dbReference type="InterPro" id="IPR049064">
    <property type="entry name" value="NAD_Glu_DH_ACT3"/>
</dbReference>
<dbReference type="InterPro" id="IPR049056">
    <property type="entry name" value="NAD_Glu_DH_HM3"/>
</dbReference>
<comment type="caution">
    <text evidence="7">The sequence shown here is derived from an EMBL/GenBank/DDBJ whole genome shotgun (WGS) entry which is preliminary data.</text>
</comment>
<dbReference type="InterPro" id="IPR046346">
    <property type="entry name" value="Aminoacid_DH-like_N_sf"/>
</dbReference>
<dbReference type="InterPro" id="IPR036291">
    <property type="entry name" value="NAD(P)-bd_dom_sf"/>
</dbReference>
<dbReference type="Pfam" id="PF21075">
    <property type="entry name" value="GDH_ACT1"/>
    <property type="match status" value="1"/>
</dbReference>
<dbReference type="Proteomes" id="UP000295724">
    <property type="component" value="Unassembled WGS sequence"/>
</dbReference>
<evidence type="ECO:0000259" key="5">
    <source>
        <dbReference type="Pfam" id="PF21076"/>
    </source>
</evidence>
<dbReference type="PANTHER" id="PTHR43403:SF1">
    <property type="entry name" value="NAD-SPECIFIC GLUTAMATE DEHYDROGENASE"/>
    <property type="match status" value="1"/>
</dbReference>
<gene>
    <name evidence="7" type="ORF">C8D91_2605</name>
</gene>
<dbReference type="GO" id="GO:0004069">
    <property type="term" value="F:L-aspartate:2-oxoglutarate aminotransferase activity"/>
    <property type="evidence" value="ECO:0007669"/>
    <property type="project" value="InterPro"/>
</dbReference>
<organism evidence="7 8">
    <name type="scientific">Marinicella litoralis</name>
    <dbReference type="NCBI Taxonomy" id="644220"/>
    <lineage>
        <taxon>Bacteria</taxon>
        <taxon>Pseudomonadati</taxon>
        <taxon>Pseudomonadota</taxon>
        <taxon>Gammaproteobacteria</taxon>
        <taxon>Lysobacterales</taxon>
        <taxon>Marinicellaceae</taxon>
        <taxon>Marinicella</taxon>
    </lineage>
</organism>
<reference evidence="7 8" key="1">
    <citation type="submission" date="2019-03" db="EMBL/GenBank/DDBJ databases">
        <title>Genomic Encyclopedia of Type Strains, Phase IV (KMG-IV): sequencing the most valuable type-strain genomes for metagenomic binning, comparative biology and taxonomic classification.</title>
        <authorList>
            <person name="Goeker M."/>
        </authorList>
    </citation>
    <scope>NUCLEOTIDE SEQUENCE [LARGE SCALE GENOMIC DNA]</scope>
    <source>
        <strain evidence="7 8">DSM 25488</strain>
    </source>
</reference>
<dbReference type="RefSeq" id="WP_099018907.1">
    <property type="nucleotide sequence ID" value="NZ_NIHB01000002.1"/>
</dbReference>
<accession>A0A4R6XE00</accession>
<evidence type="ECO:0000313" key="8">
    <source>
        <dbReference type="Proteomes" id="UP000295724"/>
    </source>
</evidence>
<dbReference type="SUPFAM" id="SSF53223">
    <property type="entry name" value="Aminoacid dehydrogenase-like, N-terminal domain"/>
    <property type="match status" value="1"/>
</dbReference>
<feature type="domain" description="NAD-glutamate dehydrogenase N-terminal ACT1" evidence="4">
    <location>
        <begin position="36"/>
        <end position="167"/>
    </location>
</feature>
<evidence type="ECO:0000256" key="1">
    <source>
        <dbReference type="ARBA" id="ARBA00023002"/>
    </source>
</evidence>
<dbReference type="InterPro" id="IPR049058">
    <property type="entry name" value="NAD_Glu_DH_HM2"/>
</dbReference>
<feature type="domain" description="NAD-glutamate dehydrogenase ACT2" evidence="5">
    <location>
        <begin position="392"/>
        <end position="479"/>
    </location>
</feature>
<evidence type="ECO:0000259" key="2">
    <source>
        <dbReference type="Pfam" id="PF05088"/>
    </source>
</evidence>
<dbReference type="PANTHER" id="PTHR43403">
    <property type="entry name" value="NAD-SPECIFIC GLUTAMATE DEHYDROGENASE"/>
    <property type="match status" value="1"/>
</dbReference>
<dbReference type="Pfam" id="PF21079">
    <property type="entry name" value="GDH_HM2"/>
    <property type="match status" value="1"/>
</dbReference>
<feature type="domain" description="NAD-glutamate dehydrogenase ACT3" evidence="6">
    <location>
        <begin position="534"/>
        <end position="611"/>
    </location>
</feature>
<evidence type="ECO:0000259" key="4">
    <source>
        <dbReference type="Pfam" id="PF21075"/>
    </source>
</evidence>
<dbReference type="InterPro" id="IPR049059">
    <property type="entry name" value="NAD_Glu_DH_HM1"/>
</dbReference>
<dbReference type="Pfam" id="PF21077">
    <property type="entry name" value="GDH_ACT3"/>
    <property type="match status" value="1"/>
</dbReference>